<dbReference type="InterPro" id="IPR025447">
    <property type="entry name" value="DUF4192"/>
</dbReference>
<accession>A0A1G9LR67</accession>
<dbReference type="EMBL" id="FNGP01000004">
    <property type="protein sequence ID" value="SDL64446.1"/>
    <property type="molecule type" value="Genomic_DNA"/>
</dbReference>
<name>A0A1G9LR67_9ACTN</name>
<keyword evidence="2" id="KW-1185">Reference proteome</keyword>
<evidence type="ECO:0000313" key="1">
    <source>
        <dbReference type="EMBL" id="SDL64446.1"/>
    </source>
</evidence>
<reference evidence="1 2" key="1">
    <citation type="submission" date="2016-10" db="EMBL/GenBank/DDBJ databases">
        <authorList>
            <person name="de Groot N.N."/>
        </authorList>
    </citation>
    <scope>NUCLEOTIDE SEQUENCE [LARGE SCALE GENOMIC DNA]</scope>
    <source>
        <strain evidence="1 2">CGMCC 1.9159</strain>
    </source>
</reference>
<dbReference type="STRING" id="686624.SAMN04488242_2274"/>
<evidence type="ECO:0008006" key="3">
    <source>
        <dbReference type="Google" id="ProtNLM"/>
    </source>
</evidence>
<dbReference type="AlphaFoldDB" id="A0A1G9LR67"/>
<dbReference type="Pfam" id="PF13830">
    <property type="entry name" value="DUF4192"/>
    <property type="match status" value="1"/>
</dbReference>
<organism evidence="1 2">
    <name type="scientific">Tessaracoccus oleiagri</name>
    <dbReference type="NCBI Taxonomy" id="686624"/>
    <lineage>
        <taxon>Bacteria</taxon>
        <taxon>Bacillati</taxon>
        <taxon>Actinomycetota</taxon>
        <taxon>Actinomycetes</taxon>
        <taxon>Propionibacteriales</taxon>
        <taxon>Propionibacteriaceae</taxon>
        <taxon>Tessaracoccus</taxon>
    </lineage>
</organism>
<evidence type="ECO:0000313" key="2">
    <source>
        <dbReference type="Proteomes" id="UP000199475"/>
    </source>
</evidence>
<dbReference type="OrthoDB" id="3264463at2"/>
<gene>
    <name evidence="1" type="ORF">SAMN04488242_2274</name>
</gene>
<protein>
    <recommendedName>
        <fullName evidence="3">DUF4192 domain-containing protein</fullName>
    </recommendedName>
</protein>
<proteinExistence type="predicted"/>
<sequence>MTDTEHTIRVVTRNDLLSLPAVMLGFEPEESLVMLHLLGNGVEFCTRVDADVLIDSPEHLLAQILSAGASPARVDGRWVLMLYSHTPLDYVRAVEELAFQMGGAPMVVATDSVRSWDVVAGLLLDELPFDPSVSPVTADAVWRAVPLGRTREEVVAELGEWDPCPECVEHARDVVPGLDPGSRLALLATFLEEDDRDEPETALLAGLLGEEECFAEVLARMSVPTAPALRDVLVEARTQAPPECLPNVTALLALACWLSGEGALTSECLVELDELEQGHPLGAMIRTMQQLAIPPSRWDED</sequence>
<dbReference type="RefSeq" id="WP_093252233.1">
    <property type="nucleotide sequence ID" value="NZ_FNGP01000004.1"/>
</dbReference>
<dbReference type="Proteomes" id="UP000199475">
    <property type="component" value="Unassembled WGS sequence"/>
</dbReference>